<evidence type="ECO:0000313" key="2">
    <source>
        <dbReference type="Proteomes" id="UP000805193"/>
    </source>
</evidence>
<dbReference type="EMBL" id="JABSTQ010009345">
    <property type="protein sequence ID" value="KAG0430184.1"/>
    <property type="molecule type" value="Genomic_DNA"/>
</dbReference>
<dbReference type="Proteomes" id="UP000805193">
    <property type="component" value="Unassembled WGS sequence"/>
</dbReference>
<evidence type="ECO:0000313" key="1">
    <source>
        <dbReference type="EMBL" id="KAG0430184.1"/>
    </source>
</evidence>
<sequence length="177" mass="20606">MTPSRSCVQKGLLRAYAPRDTSCEDLATPKRHLRPWLVNCDLCGASQTLQHVLVHCSDAYLSWDKMTMLQLRTAFDVECANFKYPDLREMDTSQVRCLLLFLCLHSIWQSRIALVQCPTWDYFMAKLNWVFSVTERQPDTLTDQWQCVQKQVEDEGRRRECPLPRDENYQLPSGDAA</sequence>
<reference evidence="1 2" key="1">
    <citation type="journal article" date="2020" name="Cell">
        <title>Large-Scale Comparative Analyses of Tick Genomes Elucidate Their Genetic Diversity and Vector Capacities.</title>
        <authorList>
            <consortium name="Tick Genome and Microbiome Consortium (TIGMIC)"/>
            <person name="Jia N."/>
            <person name="Wang J."/>
            <person name="Shi W."/>
            <person name="Du L."/>
            <person name="Sun Y."/>
            <person name="Zhan W."/>
            <person name="Jiang J.F."/>
            <person name="Wang Q."/>
            <person name="Zhang B."/>
            <person name="Ji P."/>
            <person name="Bell-Sakyi L."/>
            <person name="Cui X.M."/>
            <person name="Yuan T.T."/>
            <person name="Jiang B.G."/>
            <person name="Yang W.F."/>
            <person name="Lam T.T."/>
            <person name="Chang Q.C."/>
            <person name="Ding S.J."/>
            <person name="Wang X.J."/>
            <person name="Zhu J.G."/>
            <person name="Ruan X.D."/>
            <person name="Zhao L."/>
            <person name="Wei J.T."/>
            <person name="Ye R.Z."/>
            <person name="Que T.C."/>
            <person name="Du C.H."/>
            <person name="Zhou Y.H."/>
            <person name="Cheng J.X."/>
            <person name="Dai P.F."/>
            <person name="Guo W.B."/>
            <person name="Han X.H."/>
            <person name="Huang E.J."/>
            <person name="Li L.F."/>
            <person name="Wei W."/>
            <person name="Gao Y.C."/>
            <person name="Liu J.Z."/>
            <person name="Shao H.Z."/>
            <person name="Wang X."/>
            <person name="Wang C.C."/>
            <person name="Yang T.C."/>
            <person name="Huo Q.B."/>
            <person name="Li W."/>
            <person name="Chen H.Y."/>
            <person name="Chen S.E."/>
            <person name="Zhou L.G."/>
            <person name="Ni X.B."/>
            <person name="Tian J.H."/>
            <person name="Sheng Y."/>
            <person name="Liu T."/>
            <person name="Pan Y.S."/>
            <person name="Xia L.Y."/>
            <person name="Li J."/>
            <person name="Zhao F."/>
            <person name="Cao W.C."/>
        </authorList>
    </citation>
    <scope>NUCLEOTIDE SEQUENCE [LARGE SCALE GENOMIC DNA]</scope>
    <source>
        <strain evidence="1">Iper-2018</strain>
    </source>
</reference>
<keyword evidence="2" id="KW-1185">Reference proteome</keyword>
<proteinExistence type="predicted"/>
<protein>
    <submittedName>
        <fullName evidence="1">Uncharacterized protein</fullName>
    </submittedName>
</protein>
<comment type="caution">
    <text evidence="1">The sequence shown here is derived from an EMBL/GenBank/DDBJ whole genome shotgun (WGS) entry which is preliminary data.</text>
</comment>
<name>A0AC60Q8C9_IXOPE</name>
<organism evidence="1 2">
    <name type="scientific">Ixodes persulcatus</name>
    <name type="common">Taiga tick</name>
    <dbReference type="NCBI Taxonomy" id="34615"/>
    <lineage>
        <taxon>Eukaryota</taxon>
        <taxon>Metazoa</taxon>
        <taxon>Ecdysozoa</taxon>
        <taxon>Arthropoda</taxon>
        <taxon>Chelicerata</taxon>
        <taxon>Arachnida</taxon>
        <taxon>Acari</taxon>
        <taxon>Parasitiformes</taxon>
        <taxon>Ixodida</taxon>
        <taxon>Ixodoidea</taxon>
        <taxon>Ixodidae</taxon>
        <taxon>Ixodinae</taxon>
        <taxon>Ixodes</taxon>
    </lineage>
</organism>
<gene>
    <name evidence="1" type="ORF">HPB47_022920</name>
</gene>
<accession>A0AC60Q8C9</accession>